<dbReference type="PANTHER" id="PTHR22617">
    <property type="entry name" value="CHEMOTAXIS SENSOR HISTIDINE KINASE-RELATED"/>
    <property type="match status" value="1"/>
</dbReference>
<name>A0A1W1IIF8_9LACT</name>
<evidence type="ECO:0000259" key="1">
    <source>
        <dbReference type="PROSITE" id="PS50851"/>
    </source>
</evidence>
<dbReference type="AlphaFoldDB" id="A0A1W1IIF8"/>
<dbReference type="PANTHER" id="PTHR22617:SF23">
    <property type="entry name" value="CHEMOTAXIS PROTEIN CHEW"/>
    <property type="match status" value="1"/>
</dbReference>
<dbReference type="GO" id="GO:0006935">
    <property type="term" value="P:chemotaxis"/>
    <property type="evidence" value="ECO:0007669"/>
    <property type="project" value="InterPro"/>
</dbReference>
<dbReference type="InterPro" id="IPR036061">
    <property type="entry name" value="CheW-like_dom_sf"/>
</dbReference>
<sequence>MKKFIVFICSQQQFAIPIEIIEKILPLGKATLIPEASPYVAGVIQYNGDTMPIVDLSKRLFDNEMEITELSKIIVVSDNDLRFGIAVDSVVSVSEFDEELPTVNGNVENKVQYIEHLFKTDTDIIIHIDINALFHPDGREELVALNG</sequence>
<keyword evidence="3" id="KW-1185">Reference proteome</keyword>
<dbReference type="Pfam" id="PF01584">
    <property type="entry name" value="CheW"/>
    <property type="match status" value="1"/>
</dbReference>
<dbReference type="SUPFAM" id="SSF50341">
    <property type="entry name" value="CheW-like"/>
    <property type="match status" value="1"/>
</dbReference>
<feature type="domain" description="CheW-like" evidence="1">
    <location>
        <begin position="1"/>
        <end position="139"/>
    </location>
</feature>
<dbReference type="InterPro" id="IPR039315">
    <property type="entry name" value="CheW"/>
</dbReference>
<dbReference type="RefSeq" id="WP_177208619.1">
    <property type="nucleotide sequence ID" value="NZ_FONM01000010.1"/>
</dbReference>
<accession>A0A1W1IIF8</accession>
<dbReference type="STRING" id="43064.SAMN04488086_110107"/>
<organism evidence="2 3">
    <name type="scientific">Trichococcus pasteurii</name>
    <dbReference type="NCBI Taxonomy" id="43064"/>
    <lineage>
        <taxon>Bacteria</taxon>
        <taxon>Bacillati</taxon>
        <taxon>Bacillota</taxon>
        <taxon>Bacilli</taxon>
        <taxon>Lactobacillales</taxon>
        <taxon>Carnobacteriaceae</taxon>
        <taxon>Trichococcus</taxon>
    </lineage>
</organism>
<dbReference type="Proteomes" id="UP000195985">
    <property type="component" value="Unassembled WGS sequence"/>
</dbReference>
<dbReference type="Gene3D" id="2.30.30.40">
    <property type="entry name" value="SH3 Domains"/>
    <property type="match status" value="1"/>
</dbReference>
<dbReference type="EMBL" id="FWEY01000009">
    <property type="protein sequence ID" value="SLM52824.1"/>
    <property type="molecule type" value="Genomic_DNA"/>
</dbReference>
<dbReference type="SMART" id="SM00260">
    <property type="entry name" value="CheW"/>
    <property type="match status" value="1"/>
</dbReference>
<dbReference type="PROSITE" id="PS50851">
    <property type="entry name" value="CHEW"/>
    <property type="match status" value="1"/>
</dbReference>
<dbReference type="Gene3D" id="2.40.50.180">
    <property type="entry name" value="CheA-289, Domain 4"/>
    <property type="match status" value="1"/>
</dbReference>
<dbReference type="InterPro" id="IPR002545">
    <property type="entry name" value="CheW-lke_dom"/>
</dbReference>
<evidence type="ECO:0000313" key="2">
    <source>
        <dbReference type="EMBL" id="SLM52824.1"/>
    </source>
</evidence>
<dbReference type="GO" id="GO:0007165">
    <property type="term" value="P:signal transduction"/>
    <property type="evidence" value="ECO:0007669"/>
    <property type="project" value="InterPro"/>
</dbReference>
<dbReference type="GO" id="GO:0005829">
    <property type="term" value="C:cytosol"/>
    <property type="evidence" value="ECO:0007669"/>
    <property type="project" value="TreeGrafter"/>
</dbReference>
<protein>
    <recommendedName>
        <fullName evidence="1">CheW-like domain-containing protein</fullName>
    </recommendedName>
</protein>
<reference evidence="3" key="1">
    <citation type="submission" date="2016-04" db="EMBL/GenBank/DDBJ databases">
        <authorList>
            <person name="Strepis N."/>
        </authorList>
    </citation>
    <scope>NUCLEOTIDE SEQUENCE [LARGE SCALE GENOMIC DNA]</scope>
</reference>
<evidence type="ECO:0000313" key="3">
    <source>
        <dbReference type="Proteomes" id="UP000195985"/>
    </source>
</evidence>
<proteinExistence type="predicted"/>
<gene>
    <name evidence="2" type="ORF">TPAS_2532</name>
</gene>